<evidence type="ECO:0000313" key="2">
    <source>
        <dbReference type="Proteomes" id="UP000093985"/>
    </source>
</evidence>
<reference evidence="2" key="1">
    <citation type="submission" date="2016-06" db="EMBL/GenBank/DDBJ databases">
        <authorList>
            <person name="Sutton G."/>
            <person name="Brinkac L."/>
            <person name="Sanka R."/>
            <person name="Adams M."/>
            <person name="Lau E."/>
            <person name="Mehaffy C."/>
            <person name="Tameris M."/>
            <person name="Hatherill M."/>
            <person name="Hanekom W."/>
            <person name="Mahomed H."/>
            <person name="Mcshane H."/>
        </authorList>
    </citation>
    <scope>NUCLEOTIDE SEQUENCE [LARGE SCALE GENOMIC DNA]</scope>
    <source>
        <strain evidence="2">852014-51077_SCH5608930-a</strain>
    </source>
</reference>
<name>A0A1A2EQS5_MYCSD</name>
<comment type="caution">
    <text evidence="1">The sequence shown here is derived from an EMBL/GenBank/DDBJ whole genome shotgun (WGS) entry which is preliminary data.</text>
</comment>
<organism evidence="1 2">
    <name type="scientific">Mycolicibacter sinensis (strain JDM601)</name>
    <name type="common">Mycobacterium sinense</name>
    <dbReference type="NCBI Taxonomy" id="875328"/>
    <lineage>
        <taxon>Bacteria</taxon>
        <taxon>Bacillati</taxon>
        <taxon>Actinomycetota</taxon>
        <taxon>Actinomycetes</taxon>
        <taxon>Mycobacteriales</taxon>
        <taxon>Mycobacteriaceae</taxon>
        <taxon>Mycolicibacter</taxon>
    </lineage>
</organism>
<sequence length="62" mass="6389">MQGCLPQAAALPEDAAAFVTAPSGPAVDGAVTVIDLDEPLLVPAQGLWQPHTNSAVRDLILR</sequence>
<dbReference type="Proteomes" id="UP000093985">
    <property type="component" value="Unassembled WGS sequence"/>
</dbReference>
<accession>A0A1A2EQS5</accession>
<dbReference type="EMBL" id="LZIN01000055">
    <property type="protein sequence ID" value="OBG05811.1"/>
    <property type="molecule type" value="Genomic_DNA"/>
</dbReference>
<protein>
    <submittedName>
        <fullName evidence="1">Uncharacterized protein</fullName>
    </submittedName>
</protein>
<gene>
    <name evidence="1" type="ORF">A5771_09460</name>
</gene>
<dbReference type="AlphaFoldDB" id="A0A1A2EQS5"/>
<evidence type="ECO:0000313" key="1">
    <source>
        <dbReference type="EMBL" id="OBG05811.1"/>
    </source>
</evidence>
<proteinExistence type="predicted"/>